<protein>
    <submittedName>
        <fullName evidence="2">Right-handed parallel beta-helix repeat-containing protein</fullName>
    </submittedName>
</protein>
<proteinExistence type="predicted"/>
<dbReference type="Gene3D" id="2.160.20.10">
    <property type="entry name" value="Single-stranded right-handed beta-helix, Pectin lyase-like"/>
    <property type="match status" value="1"/>
</dbReference>
<gene>
    <name evidence="2" type="ORF">WIS52_06880</name>
</gene>
<evidence type="ECO:0000313" key="3">
    <source>
        <dbReference type="Proteomes" id="UP001494902"/>
    </source>
</evidence>
<dbReference type="RefSeq" id="WP_349297273.1">
    <property type="nucleotide sequence ID" value="NZ_JBEDNQ010000002.1"/>
</dbReference>
<keyword evidence="3" id="KW-1185">Reference proteome</keyword>
<dbReference type="InterPro" id="IPR012334">
    <property type="entry name" value="Pectin_lyas_fold"/>
</dbReference>
<dbReference type="InterPro" id="IPR039448">
    <property type="entry name" value="Beta_helix"/>
</dbReference>
<sequence>MTTPAPTERVDATVIDPGGSIQAAFDAGARTVQLRAGSYPGGVVLPSGARLVGAGAGRTELVPGRVAASDVPPLHDAPDAVDHGVVAHRVSDVAVEGLTIRGFSGAALYAHTVRGVHLRDVEAADNTVWGIYLRESTDLDVRDCRASGSRYAGIALAFCHGSDCEVADCETSGNAYGVFVDNSSRTRVRRVRAHGNAAGVLMLHQTYPGEPEGGVTDCAVADCELTGNGLSAGIDDEPETLGAAGPPMSGIGLAMIGVQRVTVTGNRITGNHPGGFSVMGAALVVGSSADWGGSDPADISVERNIIRDNSPADIDVDPDAAHLCDNTIGTSEGTS</sequence>
<organism evidence="2 3">
    <name type="scientific">Pseudonocardia nematodicida</name>
    <dbReference type="NCBI Taxonomy" id="1206997"/>
    <lineage>
        <taxon>Bacteria</taxon>
        <taxon>Bacillati</taxon>
        <taxon>Actinomycetota</taxon>
        <taxon>Actinomycetes</taxon>
        <taxon>Pseudonocardiales</taxon>
        <taxon>Pseudonocardiaceae</taxon>
        <taxon>Pseudonocardia</taxon>
    </lineage>
</organism>
<evidence type="ECO:0000259" key="1">
    <source>
        <dbReference type="Pfam" id="PF13229"/>
    </source>
</evidence>
<dbReference type="InterPro" id="IPR006626">
    <property type="entry name" value="PbH1"/>
</dbReference>
<dbReference type="SUPFAM" id="SSF51126">
    <property type="entry name" value="Pectin lyase-like"/>
    <property type="match status" value="1"/>
</dbReference>
<name>A0ABV1K6S5_9PSEU</name>
<evidence type="ECO:0000313" key="2">
    <source>
        <dbReference type="EMBL" id="MEQ3550193.1"/>
    </source>
</evidence>
<dbReference type="EMBL" id="JBEDNQ010000002">
    <property type="protein sequence ID" value="MEQ3550193.1"/>
    <property type="molecule type" value="Genomic_DNA"/>
</dbReference>
<accession>A0ABV1K6S5</accession>
<reference evidence="2 3" key="1">
    <citation type="submission" date="2024-03" db="EMBL/GenBank/DDBJ databases">
        <title>Draft genome sequence of Pseudonocardia nematodicida JCM 31783.</title>
        <authorList>
            <person name="Butdee W."/>
            <person name="Duangmal K."/>
        </authorList>
    </citation>
    <scope>NUCLEOTIDE SEQUENCE [LARGE SCALE GENOMIC DNA]</scope>
    <source>
        <strain evidence="2 3">JCM 31783</strain>
    </source>
</reference>
<comment type="caution">
    <text evidence="2">The sequence shown here is derived from an EMBL/GenBank/DDBJ whole genome shotgun (WGS) entry which is preliminary data.</text>
</comment>
<dbReference type="SMART" id="SM00710">
    <property type="entry name" value="PbH1"/>
    <property type="match status" value="8"/>
</dbReference>
<dbReference type="Proteomes" id="UP001494902">
    <property type="component" value="Unassembled WGS sequence"/>
</dbReference>
<dbReference type="InterPro" id="IPR011050">
    <property type="entry name" value="Pectin_lyase_fold/virulence"/>
</dbReference>
<feature type="domain" description="Right handed beta helix" evidence="1">
    <location>
        <begin position="84"/>
        <end position="216"/>
    </location>
</feature>
<dbReference type="Pfam" id="PF13229">
    <property type="entry name" value="Beta_helix"/>
    <property type="match status" value="1"/>
</dbReference>